<dbReference type="RefSeq" id="XP_040657695.1">
    <property type="nucleotide sequence ID" value="XM_040802662.1"/>
</dbReference>
<dbReference type="Proteomes" id="UP000076580">
    <property type="component" value="Chromosome 02"/>
</dbReference>
<dbReference type="InParanoid" id="A0A151GML2"/>
<evidence type="ECO:0000313" key="3">
    <source>
        <dbReference type="Proteomes" id="UP000076580"/>
    </source>
</evidence>
<dbReference type="OrthoDB" id="4358740at2759"/>
<dbReference type="STRING" id="98403.A0A151GML2"/>
<dbReference type="EMBL" id="LAYC01000002">
    <property type="protein sequence ID" value="KYK58343.1"/>
    <property type="molecule type" value="Genomic_DNA"/>
</dbReference>
<reference evidence="2 3" key="1">
    <citation type="journal article" date="2016" name="Sci. Rep.">
        <title>Insights into Adaptations to a Near-Obligate Nematode Endoparasitic Lifestyle from the Finished Genome of Drechmeria coniospora.</title>
        <authorList>
            <person name="Zhang L."/>
            <person name="Zhou Z."/>
            <person name="Guo Q."/>
            <person name="Fokkens L."/>
            <person name="Miskei M."/>
            <person name="Pocsi I."/>
            <person name="Zhang W."/>
            <person name="Chen M."/>
            <person name="Wang L."/>
            <person name="Sun Y."/>
            <person name="Donzelli B.G."/>
            <person name="Gibson D.M."/>
            <person name="Nelson D.R."/>
            <person name="Luo J.G."/>
            <person name="Rep M."/>
            <person name="Liu H."/>
            <person name="Yang S."/>
            <person name="Wang J."/>
            <person name="Krasnoff S.B."/>
            <person name="Xu Y."/>
            <person name="Molnar I."/>
            <person name="Lin M."/>
        </authorList>
    </citation>
    <scope>NUCLEOTIDE SEQUENCE [LARGE SCALE GENOMIC DNA]</scope>
    <source>
        <strain evidence="2 3">ARSEF 6962</strain>
    </source>
</reference>
<organism evidence="2 3">
    <name type="scientific">Drechmeria coniospora</name>
    <name type="common">Nematophagous fungus</name>
    <name type="synonym">Meria coniospora</name>
    <dbReference type="NCBI Taxonomy" id="98403"/>
    <lineage>
        <taxon>Eukaryota</taxon>
        <taxon>Fungi</taxon>
        <taxon>Dikarya</taxon>
        <taxon>Ascomycota</taxon>
        <taxon>Pezizomycotina</taxon>
        <taxon>Sordariomycetes</taxon>
        <taxon>Hypocreomycetidae</taxon>
        <taxon>Hypocreales</taxon>
        <taxon>Ophiocordycipitaceae</taxon>
        <taxon>Drechmeria</taxon>
    </lineage>
</organism>
<accession>A0A151GML2</accession>
<dbReference type="GeneID" id="63717999"/>
<keyword evidence="3" id="KW-1185">Reference proteome</keyword>
<proteinExistence type="predicted"/>
<comment type="caution">
    <text evidence="2">The sequence shown here is derived from an EMBL/GenBank/DDBJ whole genome shotgun (WGS) entry which is preliminary data.</text>
</comment>
<name>A0A151GML2_DRECN</name>
<evidence type="ECO:0000313" key="2">
    <source>
        <dbReference type="EMBL" id="KYK58343.1"/>
    </source>
</evidence>
<feature type="region of interest" description="Disordered" evidence="1">
    <location>
        <begin position="163"/>
        <end position="184"/>
    </location>
</feature>
<sequence>MPAKELEHQTSTGIAEKQRYPGLPRCGQLCLMEAGERVAKRVVVLVSQRSSHWDAAWTCPGEVVAVALSLTQQRGLLPQSIREDPSATRLLATEKWDRRIFIVFDVYHDTYDPSRAHLDGQGNLPVIEVYLSRKEIARVAGTPTANRVNRDIRAIHKSTGLGSRPPFNVDHSDGKVPFYNNPRS</sequence>
<gene>
    <name evidence="2" type="ORF">DCS_05356</name>
</gene>
<evidence type="ECO:0000256" key="1">
    <source>
        <dbReference type="SAM" id="MobiDB-lite"/>
    </source>
</evidence>
<dbReference type="AlphaFoldDB" id="A0A151GML2"/>
<protein>
    <submittedName>
        <fullName evidence="2">Uncharacterized protein</fullName>
    </submittedName>
</protein>